<dbReference type="SUPFAM" id="SSF53850">
    <property type="entry name" value="Periplasmic binding protein-like II"/>
    <property type="match status" value="1"/>
</dbReference>
<dbReference type="PROSITE" id="PS51257">
    <property type="entry name" value="PROKAR_LIPOPROTEIN"/>
    <property type="match status" value="1"/>
</dbReference>
<dbReference type="Gene3D" id="3.10.105.10">
    <property type="entry name" value="Dipeptide-binding Protein, Domain 3"/>
    <property type="match status" value="1"/>
</dbReference>
<dbReference type="GO" id="GO:0015833">
    <property type="term" value="P:peptide transport"/>
    <property type="evidence" value="ECO:0007669"/>
    <property type="project" value="TreeGrafter"/>
</dbReference>
<dbReference type="AlphaFoldDB" id="A0A9W6I2W0"/>
<organism evidence="3 4">
    <name type="scientific">Streptosporangium carneum</name>
    <dbReference type="NCBI Taxonomy" id="47481"/>
    <lineage>
        <taxon>Bacteria</taxon>
        <taxon>Bacillati</taxon>
        <taxon>Actinomycetota</taxon>
        <taxon>Actinomycetes</taxon>
        <taxon>Streptosporangiales</taxon>
        <taxon>Streptosporangiaceae</taxon>
        <taxon>Streptosporangium</taxon>
    </lineage>
</organism>
<sequence length="527" mass="56479">MYLGRSLTVTRGAGLGAALLAFATLTACTAGGTASRTGATPAARDTLTFGVDGTLPNLDPILASNSTVDQAVVPVYDALLDFSPANEIVGRLAEKWTVAPDARSVEFTLRPGVTFHDGTPVTAKDVAYTLDRIKKLGVGVAESVSAYEKTEISDDTHFTIRLSTPSSLFLGALSKVYVLNSKLVQAGAGSDDGQAWLATHVAGSGPYTLASYTPNQHIKYVRNDAYAGADPRIAKTVVYRLLPESSTQRDELENGNIDVSDGIDPIDVPAFENNPRFEAVRLKKPQGLYVFFNTQKGATADRRIREAVRLAYDYQGHAKTILRGFGSVAAGPLPDTMGCRADIPDARQDLARARELVAESGQKDLKLTMAYQQIFSEHAEAATALQSALKQIGITLELKPTAYPNYLESLKSVDTTPQLALLWDNPPTPDAGSLLYRTYSSKFLGSSTNYGQYKNAEVDALLDKAVSSGDETARCAAYKKAQELIEADAATMNIADHETVIIAPKGVTGIELYPAHVGYVPQAYKVS</sequence>
<feature type="domain" description="Solute-binding protein family 5" evidence="2">
    <location>
        <begin position="87"/>
        <end position="442"/>
    </location>
</feature>
<dbReference type="PANTHER" id="PTHR30290">
    <property type="entry name" value="PERIPLASMIC BINDING COMPONENT OF ABC TRANSPORTER"/>
    <property type="match status" value="1"/>
</dbReference>
<gene>
    <name evidence="3" type="primary">dppAch2</name>
    <name evidence="3" type="ORF">GCM10017600_40890</name>
</gene>
<evidence type="ECO:0000313" key="3">
    <source>
        <dbReference type="EMBL" id="GLK10683.1"/>
    </source>
</evidence>
<name>A0A9W6I2W0_9ACTN</name>
<dbReference type="GO" id="GO:1904680">
    <property type="term" value="F:peptide transmembrane transporter activity"/>
    <property type="evidence" value="ECO:0007669"/>
    <property type="project" value="TreeGrafter"/>
</dbReference>
<dbReference type="InterPro" id="IPR030678">
    <property type="entry name" value="Peptide/Ni-bd"/>
</dbReference>
<dbReference type="Proteomes" id="UP001143474">
    <property type="component" value="Unassembled WGS sequence"/>
</dbReference>
<dbReference type="Pfam" id="PF00496">
    <property type="entry name" value="SBP_bac_5"/>
    <property type="match status" value="1"/>
</dbReference>
<evidence type="ECO:0000256" key="1">
    <source>
        <dbReference type="SAM" id="SignalP"/>
    </source>
</evidence>
<dbReference type="Gene3D" id="3.90.76.10">
    <property type="entry name" value="Dipeptide-binding Protein, Domain 1"/>
    <property type="match status" value="1"/>
</dbReference>
<reference evidence="3" key="1">
    <citation type="journal article" date="2014" name="Int. J. Syst. Evol. Microbiol.">
        <title>Complete genome sequence of Corynebacterium casei LMG S-19264T (=DSM 44701T), isolated from a smear-ripened cheese.</title>
        <authorList>
            <consortium name="US DOE Joint Genome Institute (JGI-PGF)"/>
            <person name="Walter F."/>
            <person name="Albersmeier A."/>
            <person name="Kalinowski J."/>
            <person name="Ruckert C."/>
        </authorList>
    </citation>
    <scope>NUCLEOTIDE SEQUENCE</scope>
    <source>
        <strain evidence="3">VKM Ac-2007</strain>
    </source>
</reference>
<dbReference type="EMBL" id="BSEV01000008">
    <property type="protein sequence ID" value="GLK10683.1"/>
    <property type="molecule type" value="Genomic_DNA"/>
</dbReference>
<proteinExistence type="predicted"/>
<evidence type="ECO:0000313" key="4">
    <source>
        <dbReference type="Proteomes" id="UP001143474"/>
    </source>
</evidence>
<comment type="caution">
    <text evidence="3">The sequence shown here is derived from an EMBL/GenBank/DDBJ whole genome shotgun (WGS) entry which is preliminary data.</text>
</comment>
<dbReference type="Gene3D" id="3.40.190.10">
    <property type="entry name" value="Periplasmic binding protein-like II"/>
    <property type="match status" value="1"/>
</dbReference>
<dbReference type="CDD" id="cd08512">
    <property type="entry name" value="PBP2_NikA_DppA_OppA_like_7"/>
    <property type="match status" value="1"/>
</dbReference>
<dbReference type="InterPro" id="IPR039424">
    <property type="entry name" value="SBP_5"/>
</dbReference>
<evidence type="ECO:0000259" key="2">
    <source>
        <dbReference type="Pfam" id="PF00496"/>
    </source>
</evidence>
<dbReference type="InterPro" id="IPR000914">
    <property type="entry name" value="SBP_5_dom"/>
</dbReference>
<dbReference type="GO" id="GO:0043190">
    <property type="term" value="C:ATP-binding cassette (ABC) transporter complex"/>
    <property type="evidence" value="ECO:0007669"/>
    <property type="project" value="InterPro"/>
</dbReference>
<accession>A0A9W6I2W0</accession>
<dbReference type="PIRSF" id="PIRSF002741">
    <property type="entry name" value="MppA"/>
    <property type="match status" value="1"/>
</dbReference>
<keyword evidence="4" id="KW-1185">Reference proteome</keyword>
<protein>
    <submittedName>
        <fullName evidence="3">Peptide ABC transporter</fullName>
    </submittedName>
</protein>
<dbReference type="GO" id="GO:0042597">
    <property type="term" value="C:periplasmic space"/>
    <property type="evidence" value="ECO:0007669"/>
    <property type="project" value="UniProtKB-ARBA"/>
</dbReference>
<keyword evidence="1" id="KW-0732">Signal</keyword>
<feature type="signal peptide" evidence="1">
    <location>
        <begin position="1"/>
        <end position="29"/>
    </location>
</feature>
<feature type="chain" id="PRO_5040825850" evidence="1">
    <location>
        <begin position="30"/>
        <end position="527"/>
    </location>
</feature>
<reference evidence="3" key="2">
    <citation type="submission" date="2023-01" db="EMBL/GenBank/DDBJ databases">
        <authorList>
            <person name="Sun Q."/>
            <person name="Evtushenko L."/>
        </authorList>
    </citation>
    <scope>NUCLEOTIDE SEQUENCE</scope>
    <source>
        <strain evidence="3">VKM Ac-2007</strain>
    </source>
</reference>